<dbReference type="InterPro" id="IPR024309">
    <property type="entry name" value="NUT_N"/>
</dbReference>
<sequence>MCVKCALDFWCGCDHRGKGCCSHFRSFALTDVTSSSCPCSPVLRSLARLRPDMTLEDGVPRAVQEWEHSSNFERMIFYEMAEKFMEFEAEEEQQIQKMKLLASCSQFQAPAPKPNKPPPSPAPESGQQQVYIPKKSASKSRQPRRRQRRPPSTSTPGAPREIPAEAVHQYAEIMEGLDTSWEEEEDEKKEQGVCNNPQEQEEGAFPDPALLQYIDQLCDDEEFVCKVEAVIHPQFMADLLSPEKSQDPLDLMEELAEELNLTPNQLTEKRLLALSEEEREPSVYPTSHSDSTPSQSEEEDEVSGNGKGEDASCHALKRPLTSKVIRSNQPELPMPATSSPMAHNSQQRGFPPKAESSPPHKCGTQDSQEASLLLSLKSTVEEETQNSQGRGQVQSQGNSSHSQWATLEATPGITGNVSIIGNLTSEGDNKAKQGIARPHALEHSKQDGGQEGKVKQHATGQGSLAVKGQFHNGMELVWNNLEPPHNKCEKQDGIQRGEVKCLKKAHAVWKIQEDDPKGTDHDRQGLNKMLLGDRIAAERTLRMTLNGHGGQNVDTAEKARGQLQVQSNRGPKEISSRRELDCQGNEMTSHPDNQIKQELLQAECGKLNGCQGEVAKNQLQSQGIYRGAKPTSNVTVTQLGGTKPCGKSSAAQDSLALSPSGHGNNLNSQEAQVKSQKKPEANWKQMTTTSVKDNGLVKSVQLPADNISLEKQPISTRQDGQQSIDSPVLETDEGTRKSHVELNQGNRQKLTLSNSSRIGLLEEHPTGTDSEHVPYFTLSLLEPQSPSIQKCPEIFQKSQWPLTDQCKVTPWVENLPDDKQNPEPTPNPSSYVATVEADGGSCSPAGAHTPVAASSGKGGAAFPLQQGGGSSGGCHGNDEPSQRAESSDLLPSKAHRGLISSESNAKNSSKGEGGDLLERVAVAKGLLPELPGGSVEDILKYGAKEDDEEEDEELSSFSSLLASKLSLSPHSALAPLAREQGDTLPSSPTDAGKQGAKTRHSTRAQVPQNSTTPPNRSPEANTAAQHSHKRKNNGSGTRRSKRLRNQ</sequence>
<feature type="compositionally biased region" description="Basic residues" evidence="2">
    <location>
        <begin position="1026"/>
        <end position="1046"/>
    </location>
</feature>
<dbReference type="Pfam" id="PF12881">
    <property type="entry name" value="NUT"/>
    <property type="match status" value="1"/>
</dbReference>
<evidence type="ECO:0000313" key="5">
    <source>
        <dbReference type="Proteomes" id="UP000472272"/>
    </source>
</evidence>
<feature type="region of interest" description="Disordered" evidence="2">
    <location>
        <begin position="180"/>
        <end position="207"/>
    </location>
</feature>
<feature type="region of interest" description="Disordered" evidence="2">
    <location>
        <begin position="709"/>
        <end position="769"/>
    </location>
</feature>
<evidence type="ECO:0000313" key="4">
    <source>
        <dbReference type="Ensembl" id="ENSPMRP00000019980.1"/>
    </source>
</evidence>
<keyword evidence="5" id="KW-1185">Reference proteome</keyword>
<feature type="region of interest" description="Disordered" evidence="2">
    <location>
        <begin position="972"/>
        <end position="1046"/>
    </location>
</feature>
<feature type="compositionally biased region" description="Polar residues" evidence="2">
    <location>
        <begin position="649"/>
        <end position="674"/>
    </location>
</feature>
<evidence type="ECO:0000256" key="1">
    <source>
        <dbReference type="ARBA" id="ARBA00010586"/>
    </source>
</evidence>
<comment type="similarity">
    <text evidence="1">Belongs to the NUT family.</text>
</comment>
<feature type="compositionally biased region" description="Basic and acidic residues" evidence="2">
    <location>
        <begin position="760"/>
        <end position="769"/>
    </location>
</feature>
<feature type="compositionally biased region" description="Pro residues" evidence="2">
    <location>
        <begin position="111"/>
        <end position="122"/>
    </location>
</feature>
<feature type="region of interest" description="Disordered" evidence="2">
    <location>
        <begin position="248"/>
        <end position="402"/>
    </location>
</feature>
<feature type="compositionally biased region" description="Polar residues" evidence="2">
    <location>
        <begin position="1003"/>
        <end position="1025"/>
    </location>
</feature>
<dbReference type="PANTHER" id="PTHR22879">
    <property type="entry name" value="NUT FAMILY MEMBER 1"/>
    <property type="match status" value="1"/>
</dbReference>
<feature type="compositionally biased region" description="Basic and acidic residues" evidence="2">
    <location>
        <begin position="876"/>
        <end position="886"/>
    </location>
</feature>
<dbReference type="Proteomes" id="UP000472272">
    <property type="component" value="Chromosome 13"/>
</dbReference>
<feature type="compositionally biased region" description="Polar residues" evidence="2">
    <location>
        <begin position="284"/>
        <end position="295"/>
    </location>
</feature>
<reference evidence="4" key="2">
    <citation type="submission" date="2025-08" db="UniProtKB">
        <authorList>
            <consortium name="Ensembl"/>
        </authorList>
    </citation>
    <scope>IDENTIFICATION</scope>
</reference>
<feature type="region of interest" description="Disordered" evidence="2">
    <location>
        <begin position="926"/>
        <end position="958"/>
    </location>
</feature>
<feature type="compositionally biased region" description="Acidic residues" evidence="2">
    <location>
        <begin position="945"/>
        <end position="954"/>
    </location>
</feature>
<dbReference type="GeneTree" id="ENSGT00410000025793"/>
<name>A0A670J703_PODMU</name>
<proteinExistence type="inferred from homology"/>
<feature type="domain" description="Nuclear Testis protein N-terminal" evidence="3">
    <location>
        <begin position="31"/>
        <end position="382"/>
    </location>
</feature>
<dbReference type="OMA" id="PWVENLP"/>
<feature type="compositionally biased region" description="Polar residues" evidence="2">
    <location>
        <begin position="900"/>
        <end position="910"/>
    </location>
</feature>
<dbReference type="AlphaFoldDB" id="A0A670J703"/>
<feature type="region of interest" description="Disordered" evidence="2">
    <location>
        <begin position="635"/>
        <end position="682"/>
    </location>
</feature>
<protein>
    <recommendedName>
        <fullName evidence="3">Nuclear Testis protein N-terminal domain-containing protein</fullName>
    </recommendedName>
</protein>
<reference evidence="4" key="3">
    <citation type="submission" date="2025-09" db="UniProtKB">
        <authorList>
            <consortium name="Ensembl"/>
        </authorList>
    </citation>
    <scope>IDENTIFICATION</scope>
</reference>
<feature type="compositionally biased region" description="Polar residues" evidence="2">
    <location>
        <begin position="385"/>
        <end position="402"/>
    </location>
</feature>
<reference evidence="4 5" key="1">
    <citation type="journal article" date="2019" name="Proc. Natl. Acad. Sci. U.S.A.">
        <title>Regulatory changes in pterin and carotenoid genes underlie balanced color polymorphisms in the wall lizard.</title>
        <authorList>
            <person name="Andrade P."/>
            <person name="Pinho C."/>
            <person name="Perez I de Lanuza G."/>
            <person name="Afonso S."/>
            <person name="Brejcha J."/>
            <person name="Rubin C.J."/>
            <person name="Wallerman O."/>
            <person name="Pereira P."/>
            <person name="Sabatino S.J."/>
            <person name="Bellati A."/>
            <person name="Pellitteri-Rosa D."/>
            <person name="Bosakova Z."/>
            <person name="Bunikis I."/>
            <person name="Carretero M.A."/>
            <person name="Feiner N."/>
            <person name="Marsik P."/>
            <person name="Pauperio F."/>
            <person name="Salvi D."/>
            <person name="Soler L."/>
            <person name="While G.M."/>
            <person name="Uller T."/>
            <person name="Font E."/>
            <person name="Andersson L."/>
            <person name="Carneiro M."/>
        </authorList>
    </citation>
    <scope>NUCLEOTIDE SEQUENCE</scope>
</reference>
<organism evidence="4 5">
    <name type="scientific">Podarcis muralis</name>
    <name type="common">Wall lizard</name>
    <name type="synonym">Lacerta muralis</name>
    <dbReference type="NCBI Taxonomy" id="64176"/>
    <lineage>
        <taxon>Eukaryota</taxon>
        <taxon>Metazoa</taxon>
        <taxon>Chordata</taxon>
        <taxon>Craniata</taxon>
        <taxon>Vertebrata</taxon>
        <taxon>Euteleostomi</taxon>
        <taxon>Lepidosauria</taxon>
        <taxon>Squamata</taxon>
        <taxon>Bifurcata</taxon>
        <taxon>Unidentata</taxon>
        <taxon>Episquamata</taxon>
        <taxon>Laterata</taxon>
        <taxon>Lacertibaenia</taxon>
        <taxon>Lacertidae</taxon>
        <taxon>Podarcis</taxon>
    </lineage>
</organism>
<dbReference type="InterPro" id="IPR024310">
    <property type="entry name" value="NUT"/>
</dbReference>
<evidence type="ECO:0000256" key="2">
    <source>
        <dbReference type="SAM" id="MobiDB-lite"/>
    </source>
</evidence>
<feature type="compositionally biased region" description="Polar residues" evidence="2">
    <location>
        <begin position="324"/>
        <end position="348"/>
    </location>
</feature>
<feature type="compositionally biased region" description="Basic residues" evidence="2">
    <location>
        <begin position="136"/>
        <end position="149"/>
    </location>
</feature>
<feature type="region of interest" description="Disordered" evidence="2">
    <location>
        <begin position="108"/>
        <end position="164"/>
    </location>
</feature>
<dbReference type="Ensembl" id="ENSPMRT00000021216.1">
    <property type="protein sequence ID" value="ENSPMRP00000019980.1"/>
    <property type="gene ID" value="ENSPMRG00000013024.1"/>
</dbReference>
<feature type="compositionally biased region" description="Polar residues" evidence="2">
    <location>
        <begin position="741"/>
        <end position="757"/>
    </location>
</feature>
<feature type="compositionally biased region" description="Gly residues" evidence="2">
    <location>
        <begin position="866"/>
        <end position="875"/>
    </location>
</feature>
<feature type="compositionally biased region" description="Polar residues" evidence="2">
    <location>
        <begin position="713"/>
        <end position="725"/>
    </location>
</feature>
<accession>A0A670J703</accession>
<evidence type="ECO:0000259" key="3">
    <source>
        <dbReference type="Pfam" id="PF12881"/>
    </source>
</evidence>
<feature type="region of interest" description="Disordered" evidence="2">
    <location>
        <begin position="812"/>
        <end position="913"/>
    </location>
</feature>